<gene>
    <name evidence="2" type="ORF">SYK_29850</name>
</gene>
<evidence type="ECO:0000259" key="1">
    <source>
        <dbReference type="Pfam" id="PF25302"/>
    </source>
</evidence>
<name>A0ABM8B478_9BACT</name>
<dbReference type="SUPFAM" id="SSF49785">
    <property type="entry name" value="Galactose-binding domain-like"/>
    <property type="match status" value="1"/>
</dbReference>
<dbReference type="InterPro" id="IPR057561">
    <property type="entry name" value="NADase_transloc"/>
</dbReference>
<dbReference type="Gene3D" id="2.60.120.260">
    <property type="entry name" value="Galactose-binding domain-like"/>
    <property type="match status" value="1"/>
</dbReference>
<proteinExistence type="predicted"/>
<reference evidence="2 3" key="1">
    <citation type="submission" date="2022-08" db="EMBL/GenBank/DDBJ databases">
        <title>Genome Sequence of the sulphate-reducing bacterium, Pseudodesulfovibrio sp. SYK.</title>
        <authorList>
            <person name="Kondo R."/>
            <person name="Kataoka T."/>
        </authorList>
    </citation>
    <scope>NUCLEOTIDE SEQUENCE [LARGE SCALE GENOMIC DNA]</scope>
    <source>
        <strain evidence="2 3">SYK</strain>
    </source>
</reference>
<feature type="domain" description="NAD glycohydrolase translocation F5/8 type C" evidence="1">
    <location>
        <begin position="30"/>
        <end position="161"/>
    </location>
</feature>
<dbReference type="Proteomes" id="UP001317742">
    <property type="component" value="Chromosome"/>
</dbReference>
<protein>
    <recommendedName>
        <fullName evidence="1">NAD glycohydrolase translocation F5/8 type C domain-containing protein</fullName>
    </recommendedName>
</protein>
<sequence length="315" mass="35719">MRYLIFLSIFFVLFAVSTPVFALEVEVSVSSFKVDHAFSYAPGNLLDGDPSTAWVGGSISSGTGQWMDFAFPVPVRVTRLGIFNGHQEEGRFKEFRRIRSGRIVYPDGSESPFWLRDEAGKQIIECRSKPVKSFRVIVDEVFPKGGAVGKQKLAVSEIKFYLTLMAVPTEGVSGESAEKVRVPVLPPADLTNEVPDEIKELLRTFYVMQSSLADDYHTLFAQHVRDRFDFQFEVFKQIQRQRGTYKILRTAQVDPAGLRFDLVYLQEDVAEVRVFGTYRVQVADLDQNLEEDSVFALMKGNDGWKILELDGQKDF</sequence>
<dbReference type="Pfam" id="PF25302">
    <property type="entry name" value="NADase_transloc"/>
    <property type="match status" value="1"/>
</dbReference>
<dbReference type="NCBIfam" id="NF047619">
    <property type="entry name" value="NADase_discoid"/>
    <property type="match status" value="1"/>
</dbReference>
<dbReference type="EMBL" id="AP026709">
    <property type="protein sequence ID" value="BDQ38625.1"/>
    <property type="molecule type" value="Genomic_DNA"/>
</dbReference>
<keyword evidence="3" id="KW-1185">Reference proteome</keyword>
<dbReference type="InterPro" id="IPR008979">
    <property type="entry name" value="Galactose-bd-like_sf"/>
</dbReference>
<organism evidence="2 3">
    <name type="scientific">Pseudodesulfovibrio nedwellii</name>
    <dbReference type="NCBI Taxonomy" id="2973072"/>
    <lineage>
        <taxon>Bacteria</taxon>
        <taxon>Pseudomonadati</taxon>
        <taxon>Thermodesulfobacteriota</taxon>
        <taxon>Desulfovibrionia</taxon>
        <taxon>Desulfovibrionales</taxon>
        <taxon>Desulfovibrionaceae</taxon>
    </lineage>
</organism>
<accession>A0ABM8B478</accession>
<evidence type="ECO:0000313" key="3">
    <source>
        <dbReference type="Proteomes" id="UP001317742"/>
    </source>
</evidence>
<evidence type="ECO:0000313" key="2">
    <source>
        <dbReference type="EMBL" id="BDQ38625.1"/>
    </source>
</evidence>